<proteinExistence type="predicted"/>
<accession>A0A3E0VJ02</accession>
<dbReference type="EMBL" id="NBWZ01000001">
    <property type="protein sequence ID" value="RFA09944.1"/>
    <property type="molecule type" value="Genomic_DNA"/>
</dbReference>
<sequence>MTTVLAMPRFVILRDLRGFAWETLVRVRLFGLGLDSGEPGNSLDRGKILSSGTLRSRSQPRLSAVPSGERTAERRVCLCL</sequence>
<comment type="caution">
    <text evidence="1">The sequence shown here is derived from an EMBL/GenBank/DDBJ whole genome shotgun (WGS) entry which is preliminary data.</text>
</comment>
<reference evidence="1 2" key="1">
    <citation type="submission" date="2017-04" db="EMBL/GenBank/DDBJ databases">
        <title>Comparative genome analysis of Subtercola boreus.</title>
        <authorList>
            <person name="Cho Y.-J."/>
            <person name="Cho A."/>
            <person name="Kim O.-S."/>
            <person name="Lee J.-I."/>
        </authorList>
    </citation>
    <scope>NUCLEOTIDE SEQUENCE [LARGE SCALE GENOMIC DNA]</scope>
    <source>
        <strain evidence="1 2">K300</strain>
    </source>
</reference>
<gene>
    <name evidence="1" type="ORF">B7R54_12590</name>
</gene>
<evidence type="ECO:0000313" key="2">
    <source>
        <dbReference type="Proteomes" id="UP000256486"/>
    </source>
</evidence>
<organism evidence="1 2">
    <name type="scientific">Subtercola boreus</name>
    <dbReference type="NCBI Taxonomy" id="120213"/>
    <lineage>
        <taxon>Bacteria</taxon>
        <taxon>Bacillati</taxon>
        <taxon>Actinomycetota</taxon>
        <taxon>Actinomycetes</taxon>
        <taxon>Micrococcales</taxon>
        <taxon>Microbacteriaceae</taxon>
        <taxon>Subtercola</taxon>
    </lineage>
</organism>
<dbReference type="AlphaFoldDB" id="A0A3E0VJ02"/>
<keyword evidence="2" id="KW-1185">Reference proteome</keyword>
<evidence type="ECO:0000313" key="1">
    <source>
        <dbReference type="EMBL" id="RFA09944.1"/>
    </source>
</evidence>
<dbReference type="Proteomes" id="UP000256486">
    <property type="component" value="Unassembled WGS sequence"/>
</dbReference>
<protein>
    <submittedName>
        <fullName evidence="1">Uncharacterized protein</fullName>
    </submittedName>
</protein>
<name>A0A3E0VJ02_9MICO</name>